<dbReference type="Proteomes" id="UP000321577">
    <property type="component" value="Unassembled WGS sequence"/>
</dbReference>
<name>A0A512MGS8_9BACT</name>
<evidence type="ECO:0000313" key="2">
    <source>
        <dbReference type="EMBL" id="GEP45940.1"/>
    </source>
</evidence>
<dbReference type="SUPFAM" id="SSF88697">
    <property type="entry name" value="PUA domain-like"/>
    <property type="match status" value="1"/>
</dbReference>
<gene>
    <name evidence="2" type="ORF">BGE01nite_52310</name>
</gene>
<dbReference type="Pfam" id="PF04266">
    <property type="entry name" value="ASCH"/>
    <property type="match status" value="1"/>
</dbReference>
<keyword evidence="3" id="KW-1185">Reference proteome</keyword>
<evidence type="ECO:0000313" key="3">
    <source>
        <dbReference type="Proteomes" id="UP000321577"/>
    </source>
</evidence>
<dbReference type="PANTHER" id="PTHR39203:SF1">
    <property type="entry name" value="CYTOPLASMIC PROTEIN"/>
    <property type="match status" value="1"/>
</dbReference>
<feature type="domain" description="ASCH" evidence="1">
    <location>
        <begin position="13"/>
        <end position="115"/>
    </location>
</feature>
<reference evidence="2 3" key="1">
    <citation type="submission" date="2019-07" db="EMBL/GenBank/DDBJ databases">
        <title>Whole genome shotgun sequence of Brevifollis gellanilyticus NBRC 108608.</title>
        <authorList>
            <person name="Hosoyama A."/>
            <person name="Uohara A."/>
            <person name="Ohji S."/>
            <person name="Ichikawa N."/>
        </authorList>
    </citation>
    <scope>NUCLEOTIDE SEQUENCE [LARGE SCALE GENOMIC DNA]</scope>
    <source>
        <strain evidence="2 3">NBRC 108608</strain>
    </source>
</reference>
<proteinExistence type="predicted"/>
<dbReference type="InterPro" id="IPR007374">
    <property type="entry name" value="ASCH_domain"/>
</dbReference>
<sequence length="121" mass="14259">MTRPNRMSFTSDHLIDQIIEGRKTASTEWLHRQGEIDEWDSAIQVGTIYTVCDSQRVQRCIIRVTSIRLCQWHSIPEWLWRGETNATPEEFQADHIDFFENPGNDFEFIGYEFELMSVCEA</sequence>
<protein>
    <recommendedName>
        <fullName evidence="1">ASCH domain-containing protein</fullName>
    </recommendedName>
</protein>
<comment type="caution">
    <text evidence="2">The sequence shown here is derived from an EMBL/GenBank/DDBJ whole genome shotgun (WGS) entry which is preliminary data.</text>
</comment>
<accession>A0A512MGS8</accession>
<dbReference type="InterPro" id="IPR015947">
    <property type="entry name" value="PUA-like_sf"/>
</dbReference>
<dbReference type="Gene3D" id="3.10.400.10">
    <property type="entry name" value="Sulfate adenylyltransferase"/>
    <property type="match status" value="1"/>
</dbReference>
<dbReference type="InterPro" id="IPR009326">
    <property type="entry name" value="DUF984"/>
</dbReference>
<dbReference type="OrthoDB" id="7060909at2"/>
<evidence type="ECO:0000259" key="1">
    <source>
        <dbReference type="Pfam" id="PF04266"/>
    </source>
</evidence>
<organism evidence="2 3">
    <name type="scientific">Brevifollis gellanilyticus</name>
    <dbReference type="NCBI Taxonomy" id="748831"/>
    <lineage>
        <taxon>Bacteria</taxon>
        <taxon>Pseudomonadati</taxon>
        <taxon>Verrucomicrobiota</taxon>
        <taxon>Verrucomicrobiia</taxon>
        <taxon>Verrucomicrobiales</taxon>
        <taxon>Verrucomicrobiaceae</taxon>
    </lineage>
</organism>
<dbReference type="AlphaFoldDB" id="A0A512MGS8"/>
<dbReference type="EMBL" id="BKAG01000063">
    <property type="protein sequence ID" value="GEP45940.1"/>
    <property type="molecule type" value="Genomic_DNA"/>
</dbReference>
<dbReference type="PANTHER" id="PTHR39203">
    <property type="entry name" value="CYTOPLASMIC PROTEIN-RELATED"/>
    <property type="match status" value="1"/>
</dbReference>